<dbReference type="SMART" id="SM00458">
    <property type="entry name" value="RICIN"/>
    <property type="match status" value="1"/>
</dbReference>
<evidence type="ECO:0000256" key="7">
    <source>
        <dbReference type="RuleBase" id="RU361242"/>
    </source>
</evidence>
<feature type="transmembrane region" description="Helical" evidence="7">
    <location>
        <begin position="7"/>
        <end position="26"/>
    </location>
</feature>
<keyword evidence="4 7" id="KW-0430">Lectin</keyword>
<keyword evidence="6 7" id="KW-1015">Disulfide bond</keyword>
<dbReference type="GO" id="GO:0000139">
    <property type="term" value="C:Golgi membrane"/>
    <property type="evidence" value="ECO:0007669"/>
    <property type="project" value="UniProtKB-SubCell"/>
</dbReference>
<organism evidence="10 11">
    <name type="scientific">Mytilus galloprovincialis</name>
    <name type="common">Mediterranean mussel</name>
    <dbReference type="NCBI Taxonomy" id="29158"/>
    <lineage>
        <taxon>Eukaryota</taxon>
        <taxon>Metazoa</taxon>
        <taxon>Spiralia</taxon>
        <taxon>Lophotrochozoa</taxon>
        <taxon>Mollusca</taxon>
        <taxon>Bivalvia</taxon>
        <taxon>Autobranchia</taxon>
        <taxon>Pteriomorphia</taxon>
        <taxon>Mytilida</taxon>
        <taxon>Mytiloidea</taxon>
        <taxon>Mytilidae</taxon>
        <taxon>Mytilinae</taxon>
        <taxon>Mytilus</taxon>
    </lineage>
</organism>
<keyword evidence="7 10" id="KW-0328">Glycosyltransferase</keyword>
<dbReference type="GO" id="GO:0030246">
    <property type="term" value="F:carbohydrate binding"/>
    <property type="evidence" value="ECO:0007669"/>
    <property type="project" value="UniProtKB-KW"/>
</dbReference>
<protein>
    <recommendedName>
        <fullName evidence="7">Polypeptide N-acetylgalactosaminyltransferase</fullName>
        <ecNumber evidence="7">2.4.1.-</ecNumber>
        <ecNumber evidence="8">3.4.21.-</ecNumber>
    </recommendedName>
    <alternativeName>
        <fullName evidence="7">Protein-UDP acetylgalactosaminyltransferase</fullName>
    </alternativeName>
</protein>
<evidence type="ECO:0000256" key="2">
    <source>
        <dbReference type="ARBA" id="ARBA00004613"/>
    </source>
</evidence>
<keyword evidence="8" id="KW-0378">Hydrolase</keyword>
<evidence type="ECO:0000256" key="1">
    <source>
        <dbReference type="ARBA" id="ARBA00004323"/>
    </source>
</evidence>
<comment type="caution">
    <text evidence="10">The sequence shown here is derived from an EMBL/GenBank/DDBJ whole genome shotgun (WGS) entry which is preliminary data.</text>
</comment>
<keyword evidence="8" id="KW-0645">Protease</keyword>
<name>A0A8B6E2J4_MYTGA</name>
<dbReference type="InterPro" id="IPR001173">
    <property type="entry name" value="Glyco_trans_2-like"/>
</dbReference>
<dbReference type="Proteomes" id="UP000596742">
    <property type="component" value="Unassembled WGS sequence"/>
</dbReference>
<dbReference type="InterPro" id="IPR018114">
    <property type="entry name" value="TRYPSIN_HIS"/>
</dbReference>
<evidence type="ECO:0000256" key="6">
    <source>
        <dbReference type="ARBA" id="ARBA00023157"/>
    </source>
</evidence>
<dbReference type="Gene3D" id="2.40.10.10">
    <property type="entry name" value="Trypsin-like serine proteases"/>
    <property type="match status" value="2"/>
</dbReference>
<comment type="cofactor">
    <cofactor evidence="7">
        <name>Mn(2+)</name>
        <dbReference type="ChEBI" id="CHEBI:29035"/>
    </cofactor>
</comment>
<dbReference type="OrthoDB" id="6061622at2759"/>
<dbReference type="PROSITE" id="PS00134">
    <property type="entry name" value="TRYPSIN_HIS"/>
    <property type="match status" value="1"/>
</dbReference>
<dbReference type="InterPro" id="IPR001254">
    <property type="entry name" value="Trypsin_dom"/>
</dbReference>
<dbReference type="EC" id="2.4.1.-" evidence="7"/>
<keyword evidence="7 10" id="KW-0808">Transferase</keyword>
<keyword evidence="7" id="KW-0812">Transmembrane</keyword>
<dbReference type="PRINTS" id="PR00722">
    <property type="entry name" value="CHYMOTRYPSIN"/>
</dbReference>
<dbReference type="InterPro" id="IPR009003">
    <property type="entry name" value="Peptidase_S1_PA"/>
</dbReference>
<keyword evidence="3" id="KW-0964">Secreted</keyword>
<dbReference type="GO" id="GO:0051604">
    <property type="term" value="P:protein maturation"/>
    <property type="evidence" value="ECO:0007669"/>
    <property type="project" value="UniProtKB-ARBA"/>
</dbReference>
<dbReference type="PROSITE" id="PS00135">
    <property type="entry name" value="TRYPSIN_SER"/>
    <property type="match status" value="1"/>
</dbReference>
<comment type="similarity">
    <text evidence="7">Belongs to the glycosyltransferase 2 family. GalNAc-T subfamily.</text>
</comment>
<evidence type="ECO:0000256" key="4">
    <source>
        <dbReference type="ARBA" id="ARBA00022734"/>
    </source>
</evidence>
<dbReference type="PROSITE" id="PS50240">
    <property type="entry name" value="TRYPSIN_DOM"/>
    <property type="match status" value="1"/>
</dbReference>
<dbReference type="PANTHER" id="PTHR11675">
    <property type="entry name" value="N-ACETYLGALACTOSAMINYLTRANSFERASE"/>
    <property type="match status" value="1"/>
</dbReference>
<dbReference type="GO" id="GO:0006508">
    <property type="term" value="P:proteolysis"/>
    <property type="evidence" value="ECO:0007669"/>
    <property type="project" value="UniProtKB-KW"/>
</dbReference>
<evidence type="ECO:0000256" key="3">
    <source>
        <dbReference type="ARBA" id="ARBA00022525"/>
    </source>
</evidence>
<dbReference type="GO" id="GO:0005576">
    <property type="term" value="C:extracellular region"/>
    <property type="evidence" value="ECO:0007669"/>
    <property type="project" value="UniProtKB-SubCell"/>
</dbReference>
<feature type="domain" description="Peptidase S1" evidence="9">
    <location>
        <begin position="564"/>
        <end position="798"/>
    </location>
</feature>
<evidence type="ECO:0000313" key="11">
    <source>
        <dbReference type="Proteomes" id="UP000596742"/>
    </source>
</evidence>
<gene>
    <name evidence="10" type="ORF">MGAL_10B076042</name>
</gene>
<keyword evidence="7" id="KW-1133">Transmembrane helix</keyword>
<dbReference type="FunFam" id="2.40.10.10:FF:000047">
    <property type="entry name" value="Trypsin eta"/>
    <property type="match status" value="1"/>
</dbReference>
<dbReference type="InterPro" id="IPR029044">
    <property type="entry name" value="Nucleotide-diphossugar_trans"/>
</dbReference>
<dbReference type="PROSITE" id="PS50231">
    <property type="entry name" value="RICIN_B_LECTIN"/>
    <property type="match status" value="1"/>
</dbReference>
<keyword evidence="11" id="KW-1185">Reference proteome</keyword>
<dbReference type="InterPro" id="IPR043504">
    <property type="entry name" value="Peptidase_S1_PA_chymotrypsin"/>
</dbReference>
<dbReference type="InterPro" id="IPR000772">
    <property type="entry name" value="Ricin_B_lectin"/>
</dbReference>
<evidence type="ECO:0000259" key="9">
    <source>
        <dbReference type="PROSITE" id="PS50240"/>
    </source>
</evidence>
<keyword evidence="7" id="KW-0472">Membrane</keyword>
<keyword evidence="8" id="KW-0720">Serine protease</keyword>
<evidence type="ECO:0000256" key="5">
    <source>
        <dbReference type="ARBA" id="ARBA00023034"/>
    </source>
</evidence>
<dbReference type="SUPFAM" id="SSF53448">
    <property type="entry name" value="Nucleotide-diphospho-sugar transferases"/>
    <property type="match status" value="1"/>
</dbReference>
<dbReference type="Pfam" id="PF00652">
    <property type="entry name" value="Ricin_B_lectin"/>
    <property type="match status" value="1"/>
</dbReference>
<dbReference type="Pfam" id="PF00089">
    <property type="entry name" value="Trypsin"/>
    <property type="match status" value="1"/>
</dbReference>
<dbReference type="GO" id="GO:0006493">
    <property type="term" value="P:protein O-linked glycosylation"/>
    <property type="evidence" value="ECO:0007669"/>
    <property type="project" value="TreeGrafter"/>
</dbReference>
<reference evidence="10" key="1">
    <citation type="submission" date="2018-11" db="EMBL/GenBank/DDBJ databases">
        <authorList>
            <person name="Alioto T."/>
            <person name="Alioto T."/>
        </authorList>
    </citation>
    <scope>NUCLEOTIDE SEQUENCE</scope>
</reference>
<dbReference type="SUPFAM" id="SSF50370">
    <property type="entry name" value="Ricin B-like lectins"/>
    <property type="match status" value="1"/>
</dbReference>
<proteinExistence type="inferred from homology"/>
<keyword evidence="7" id="KW-0464">Manganese</keyword>
<dbReference type="EMBL" id="UYJE01004399">
    <property type="protein sequence ID" value="VDI27726.1"/>
    <property type="molecule type" value="Genomic_DNA"/>
</dbReference>
<dbReference type="InterPro" id="IPR001314">
    <property type="entry name" value="Peptidase_S1A"/>
</dbReference>
<sequence length="799" mass="90252">MKLIWNYCCIIFLVVILSCLNNYFTWKEIVENRRFGNDSNQRLQKINVGPGELGQAVFLDLSLFSNEERRQYEEDQNKHGYNVFVSDLISFHRSLPHNTVYNGCTKSYDIFKLPPVSVIIPFRDESWSVLLRTVHSILDRTPSYLLREIILVDDGSKKGELKTKLDIYLSHLYNVRVIRNEEPKGLMVARQRGIDQTIADVIVVMDSHQEVAEVWLEPLLQQLKEKPRALVVPVVDGIDKDTFQYKKTDLDLKKKPFTFSFDWRLMQTVMPFKSEYLLSRENFEASPIRLPSIQGNMIVANKTIFQELGGLDTGMHVWGGEQIELAIKYITCGDGIYMIPCSHVAHLYRPVPWHAGNTRISNEYRVAEVWLDDYKQFVFEQYGNYSYTTGDVAERKMIRKKNKCKPFTHYLEVVKELIHFYVPDNLQASGTVMSFSRRKTVDVYMKVIKPALQNTSSFCLDASSLSSITLLACHYQSGNQYWEWSADFEIRHAVFCLAVDSANHLSINECDFEKHSKWDYISDNTIRHRIMCTQKIVQPGRELIKEIFSFSNGIPDVDGLSSKIVGGSNAEIETYPWQISLQMRSGGSWYHICGGSIIDNRWIVTAAHCVDGSSANTLRIAAGMTKLSDTSRTVRSLARIIMHPSYSSSSGGYPNDIALLELSESLTYGVKINKIAVPTTQDFTGSICSLSGWGRLSGSGSSPDNLKDVQMTIIRNSECSTRWAPVSGATINDGHICILESGKSACSGDSGGPMTCYSENTPYLAGATSWGISTCSGDFPSVYARLTSFRSWISSYVSI</sequence>
<evidence type="ECO:0000256" key="8">
    <source>
        <dbReference type="RuleBase" id="RU363034"/>
    </source>
</evidence>
<dbReference type="Pfam" id="PF00535">
    <property type="entry name" value="Glycos_transf_2"/>
    <property type="match status" value="1"/>
</dbReference>
<dbReference type="InterPro" id="IPR033116">
    <property type="entry name" value="TRYPSIN_SER"/>
</dbReference>
<dbReference type="SUPFAM" id="SSF50494">
    <property type="entry name" value="Trypsin-like serine proteases"/>
    <property type="match status" value="1"/>
</dbReference>
<dbReference type="Gene3D" id="2.80.10.50">
    <property type="match status" value="1"/>
</dbReference>
<dbReference type="EC" id="3.4.21.-" evidence="8"/>
<dbReference type="SMART" id="SM00020">
    <property type="entry name" value="Tryp_SPc"/>
    <property type="match status" value="1"/>
</dbReference>
<dbReference type="AlphaFoldDB" id="A0A8B6E2J4"/>
<comment type="subcellular location">
    <subcellularLocation>
        <location evidence="1 7">Golgi apparatus membrane</location>
        <topology evidence="1 7">Single-pass type II membrane protein</topology>
    </subcellularLocation>
    <subcellularLocation>
        <location evidence="2">Secreted</location>
    </subcellularLocation>
</comment>
<dbReference type="CDD" id="cd00190">
    <property type="entry name" value="Tryp_SPc"/>
    <property type="match status" value="1"/>
</dbReference>
<dbReference type="UniPathway" id="UPA00378"/>
<accession>A0A8B6E2J4</accession>
<dbReference type="InterPro" id="IPR035992">
    <property type="entry name" value="Ricin_B-like_lectins"/>
</dbReference>
<dbReference type="PANTHER" id="PTHR11675:SF126">
    <property type="entry name" value="RICIN B LECTIN DOMAIN-CONTAINING PROTEIN"/>
    <property type="match status" value="1"/>
</dbReference>
<comment type="pathway">
    <text evidence="7">Protein modification; protein glycosylation.</text>
</comment>
<keyword evidence="5 7" id="KW-0333">Golgi apparatus</keyword>
<dbReference type="PROSITE" id="PS51257">
    <property type="entry name" value="PROKAR_LIPOPROTEIN"/>
    <property type="match status" value="1"/>
</dbReference>
<dbReference type="Gene3D" id="3.90.550.10">
    <property type="entry name" value="Spore Coat Polysaccharide Biosynthesis Protein SpsA, Chain A"/>
    <property type="match status" value="1"/>
</dbReference>
<dbReference type="GO" id="GO:0004653">
    <property type="term" value="F:polypeptide N-acetylgalactosaminyltransferase activity"/>
    <property type="evidence" value="ECO:0007669"/>
    <property type="project" value="TreeGrafter"/>
</dbReference>
<dbReference type="GO" id="GO:0004252">
    <property type="term" value="F:serine-type endopeptidase activity"/>
    <property type="evidence" value="ECO:0007669"/>
    <property type="project" value="InterPro"/>
</dbReference>
<evidence type="ECO:0000313" key="10">
    <source>
        <dbReference type="EMBL" id="VDI27726.1"/>
    </source>
</evidence>